<protein>
    <submittedName>
        <fullName evidence="1">Uncharacterized protein</fullName>
    </submittedName>
</protein>
<name>A0A8H7W9S3_9HELO</name>
<dbReference type="EMBL" id="JAFJYH010000071">
    <property type="protein sequence ID" value="KAG4421092.1"/>
    <property type="molecule type" value="Genomic_DNA"/>
</dbReference>
<evidence type="ECO:0000313" key="2">
    <source>
        <dbReference type="Proteomes" id="UP000664132"/>
    </source>
</evidence>
<gene>
    <name evidence="1" type="ORF">IFR04_005735</name>
</gene>
<organism evidence="1 2">
    <name type="scientific">Cadophora malorum</name>
    <dbReference type="NCBI Taxonomy" id="108018"/>
    <lineage>
        <taxon>Eukaryota</taxon>
        <taxon>Fungi</taxon>
        <taxon>Dikarya</taxon>
        <taxon>Ascomycota</taxon>
        <taxon>Pezizomycotina</taxon>
        <taxon>Leotiomycetes</taxon>
        <taxon>Helotiales</taxon>
        <taxon>Ploettnerulaceae</taxon>
        <taxon>Cadophora</taxon>
    </lineage>
</organism>
<sequence>MATSDETPEPDFDYDALLDWDAEYELLVARGEAANNEAVVDTAPIDWILGQEILVEEEDAENLVPERRPWRSLQHAPIVAWRCDGCNLGSRHHLRYPP</sequence>
<proteinExistence type="predicted"/>
<reference evidence="1" key="1">
    <citation type="submission" date="2021-02" db="EMBL/GenBank/DDBJ databases">
        <title>Genome sequence Cadophora malorum strain M34.</title>
        <authorList>
            <person name="Stefanovic E."/>
            <person name="Vu D."/>
            <person name="Scully C."/>
            <person name="Dijksterhuis J."/>
            <person name="Roader J."/>
            <person name="Houbraken J."/>
        </authorList>
    </citation>
    <scope>NUCLEOTIDE SEQUENCE</scope>
    <source>
        <strain evidence="1">M34</strain>
    </source>
</reference>
<evidence type="ECO:0000313" key="1">
    <source>
        <dbReference type="EMBL" id="KAG4421092.1"/>
    </source>
</evidence>
<dbReference type="AlphaFoldDB" id="A0A8H7W9S3"/>
<accession>A0A8H7W9S3</accession>
<dbReference type="Proteomes" id="UP000664132">
    <property type="component" value="Unassembled WGS sequence"/>
</dbReference>
<comment type="caution">
    <text evidence="1">The sequence shown here is derived from an EMBL/GenBank/DDBJ whole genome shotgun (WGS) entry which is preliminary data.</text>
</comment>
<keyword evidence="2" id="KW-1185">Reference proteome</keyword>